<dbReference type="AlphaFoldDB" id="A0A382MNS4"/>
<gene>
    <name evidence="1" type="ORF">METZ01_LOCUS303497</name>
</gene>
<sequence>MEYKDLTFDQQIEAKLTISLSTESAIEWLKSNALKKKPSVFGDESNKLKDFVNSHYAKRDEPNLSLAVARYGTHIETLKKLYRSDDPFIKMAILANPLVGPKEFSFNIGVLDESAAEKLIFDPKTTAQQLDALFTNPYIDRAFLVKVVNREGKFKDLSEDGIFLSI</sequence>
<reference evidence="1" key="1">
    <citation type="submission" date="2018-05" db="EMBL/GenBank/DDBJ databases">
        <authorList>
            <person name="Lanie J.A."/>
            <person name="Ng W.-L."/>
            <person name="Kazmierczak K.M."/>
            <person name="Andrzejewski T.M."/>
            <person name="Davidsen T.M."/>
            <person name="Wayne K.J."/>
            <person name="Tettelin H."/>
            <person name="Glass J.I."/>
            <person name="Rusch D."/>
            <person name="Podicherti R."/>
            <person name="Tsui H.-C.T."/>
            <person name="Winkler M.E."/>
        </authorList>
    </citation>
    <scope>NUCLEOTIDE SEQUENCE</scope>
</reference>
<proteinExistence type="predicted"/>
<name>A0A382MNS4_9ZZZZ</name>
<dbReference type="EMBL" id="UINC01094958">
    <property type="protein sequence ID" value="SVC50643.1"/>
    <property type="molecule type" value="Genomic_DNA"/>
</dbReference>
<organism evidence="1">
    <name type="scientific">marine metagenome</name>
    <dbReference type="NCBI Taxonomy" id="408172"/>
    <lineage>
        <taxon>unclassified sequences</taxon>
        <taxon>metagenomes</taxon>
        <taxon>ecological metagenomes</taxon>
    </lineage>
</organism>
<accession>A0A382MNS4</accession>
<feature type="non-terminal residue" evidence="1">
    <location>
        <position position="166"/>
    </location>
</feature>
<evidence type="ECO:0000313" key="1">
    <source>
        <dbReference type="EMBL" id="SVC50643.1"/>
    </source>
</evidence>
<protein>
    <submittedName>
        <fullName evidence="1">Uncharacterized protein</fullName>
    </submittedName>
</protein>